<accession>A0A2S0WN93</accession>
<evidence type="ECO:0000313" key="2">
    <source>
        <dbReference type="Proteomes" id="UP000244384"/>
    </source>
</evidence>
<dbReference type="GO" id="GO:0016020">
    <property type="term" value="C:membrane"/>
    <property type="evidence" value="ECO:0007669"/>
    <property type="project" value="InterPro"/>
</dbReference>
<accession>A0A5F2EW52</accession>
<dbReference type="KEGG" id="aez:C3E78_11300"/>
<dbReference type="EMBL" id="CP026952">
    <property type="protein sequence ID" value="AWB92740.1"/>
    <property type="molecule type" value="Genomic_DNA"/>
</dbReference>
<dbReference type="PANTHER" id="PTHR30566">
    <property type="entry name" value="YNAI-RELATED MECHANOSENSITIVE ION CHANNEL"/>
    <property type="match status" value="1"/>
</dbReference>
<dbReference type="OrthoDB" id="9792218at2"/>
<evidence type="ECO:0000313" key="1">
    <source>
        <dbReference type="EMBL" id="AWB92740.1"/>
    </source>
</evidence>
<keyword evidence="2" id="KW-1185">Reference proteome</keyword>
<dbReference type="RefSeq" id="WP_108578422.1">
    <property type="nucleotide sequence ID" value="NZ_CP026952.1"/>
</dbReference>
<dbReference type="InterPro" id="IPR006685">
    <property type="entry name" value="MscS_channel_2nd"/>
</dbReference>
<dbReference type="GO" id="GO:0055085">
    <property type="term" value="P:transmembrane transport"/>
    <property type="evidence" value="ECO:0007669"/>
    <property type="project" value="InterPro"/>
</dbReference>
<dbReference type="SUPFAM" id="SSF50182">
    <property type="entry name" value="Sm-like ribonucleoproteins"/>
    <property type="match status" value="1"/>
</dbReference>
<dbReference type="InterPro" id="IPR010920">
    <property type="entry name" value="LSM_dom_sf"/>
</dbReference>
<gene>
    <name evidence="1" type="ORF">C3E78_11300</name>
</gene>
<organism evidence="1 2">
    <name type="scientific">Aeromicrobium chenweiae</name>
    <dbReference type="NCBI Taxonomy" id="2079793"/>
    <lineage>
        <taxon>Bacteria</taxon>
        <taxon>Bacillati</taxon>
        <taxon>Actinomycetota</taxon>
        <taxon>Actinomycetes</taxon>
        <taxon>Propionibacteriales</taxon>
        <taxon>Nocardioidaceae</taxon>
        <taxon>Aeromicrobium</taxon>
    </lineage>
</organism>
<proteinExistence type="predicted"/>
<protein>
    <submittedName>
        <fullName evidence="1">Mechanosensitive ion channel protein MscS</fullName>
    </submittedName>
</protein>
<dbReference type="Pfam" id="PF00924">
    <property type="entry name" value="MS_channel_2nd"/>
    <property type="match status" value="1"/>
</dbReference>
<dbReference type="Gene3D" id="1.10.287.1260">
    <property type="match status" value="1"/>
</dbReference>
<reference evidence="2" key="1">
    <citation type="submission" date="2018-01" db="EMBL/GenBank/DDBJ databases">
        <authorList>
            <person name="Li J."/>
        </authorList>
    </citation>
    <scope>NUCLEOTIDE SEQUENCE [LARGE SCALE GENOMIC DNA]</scope>
    <source>
        <strain evidence="2">592</strain>
    </source>
</reference>
<dbReference type="Proteomes" id="UP000244384">
    <property type="component" value="Chromosome"/>
</dbReference>
<name>A0A2S0WN93_9ACTN</name>
<sequence>MSDSWRDFAPTLGIALVNALVVAAVVALVTRRVGRRYPMARYLSRTAATPFRLLLLVIACAVAISRDAPWSEREELGRWVELAMHIGIIVTAAWLVGAIVLSLEDTALRHYRLDAADNLLARRARTQTAVIRRITLVAIVALAAGAVLLSFPGVSAAGASVLASAGIISVIAAVAAQSTLSNLIAGLQIAFSGSIRYGDAVIVENEWGWVDEITLSYVVVRLWDDRNMVLPATYFTTTPFQNWTRKTSELLGSVEFDLDWRVSPDGMRAELDRILPTTELWDGRTKVLQVTDAVNGWVRIRILVTAKDAPTLFDLRCFVRERMIDWLQGADEGGLPRFRVESVKRTAPRRPSEEEATGLFSGDQQGDDRAARLTGQQPAVDEEGNPRE</sequence>
<dbReference type="AlphaFoldDB" id="A0A2S0WN93"/>
<dbReference type="PANTHER" id="PTHR30566:SF25">
    <property type="entry name" value="INNER MEMBRANE PROTEIN"/>
    <property type="match status" value="1"/>
</dbReference>